<dbReference type="RefSeq" id="WP_379999267.1">
    <property type="nucleotide sequence ID" value="NZ_JBHSGN010000117.1"/>
</dbReference>
<dbReference type="CDD" id="cd02440">
    <property type="entry name" value="AdoMet_MTases"/>
    <property type="match status" value="1"/>
</dbReference>
<keyword evidence="8" id="KW-1185">Reference proteome</keyword>
<dbReference type="GO" id="GO:0005840">
    <property type="term" value="C:ribosome"/>
    <property type="evidence" value="ECO:0007669"/>
    <property type="project" value="UniProtKB-KW"/>
</dbReference>
<keyword evidence="3 6" id="KW-0489">Methyltransferase</keyword>
<evidence type="ECO:0000313" key="8">
    <source>
        <dbReference type="Proteomes" id="UP001596023"/>
    </source>
</evidence>
<keyword evidence="2 6" id="KW-0963">Cytoplasm</keyword>
<dbReference type="SUPFAM" id="SSF53335">
    <property type="entry name" value="S-adenosyl-L-methionine-dependent methyltransferases"/>
    <property type="match status" value="1"/>
</dbReference>
<name>A0ABV9KZR2_9BACT</name>
<gene>
    <name evidence="6 7" type="primary">prmA</name>
    <name evidence="7" type="ORF">ACFO6W_18835</name>
</gene>
<dbReference type="PANTHER" id="PTHR43648:SF1">
    <property type="entry name" value="ELECTRON TRANSFER FLAVOPROTEIN BETA SUBUNIT LYSINE METHYLTRANSFERASE"/>
    <property type="match status" value="1"/>
</dbReference>
<evidence type="ECO:0000256" key="2">
    <source>
        <dbReference type="ARBA" id="ARBA00022490"/>
    </source>
</evidence>
<dbReference type="GO" id="GO:0032259">
    <property type="term" value="P:methylation"/>
    <property type="evidence" value="ECO:0007669"/>
    <property type="project" value="UniProtKB-KW"/>
</dbReference>
<sequence>MNYIEVKFICTPNDEIVNSVLSAIIAEIGFESFVEDELGTTAYIQNNLFDIEELDKALNTLPIKAEITYTYKSIEDRNWNEEWEKNYFQPLIIGDKCIIQSTFHNVPATYDYNIYIDPKMAFGTGHHQTTELMIREILKDDFNGKSVLDMGTGTAILAILASMRGANPITAIDIDQWAYDNAIENLNLNNVDNVDIKIGGAELLGDKKFDIILANINRNILLNDIHSYSSVLNNGGILYMSGFYAEDIPAIDEECSKNELAFIYNTEKDNWVAVKYTKLS</sequence>
<keyword evidence="7" id="KW-0689">Ribosomal protein</keyword>
<dbReference type="EC" id="2.1.1.-" evidence="6"/>
<dbReference type="PIRSF" id="PIRSF000401">
    <property type="entry name" value="RPL11_MTase"/>
    <property type="match status" value="1"/>
</dbReference>
<evidence type="ECO:0000256" key="1">
    <source>
        <dbReference type="ARBA" id="ARBA00009741"/>
    </source>
</evidence>
<dbReference type="InterPro" id="IPR029063">
    <property type="entry name" value="SAM-dependent_MTases_sf"/>
</dbReference>
<comment type="caution">
    <text evidence="7">The sequence shown here is derived from an EMBL/GenBank/DDBJ whole genome shotgun (WGS) entry which is preliminary data.</text>
</comment>
<dbReference type="EMBL" id="JBHSGN010000117">
    <property type="protein sequence ID" value="MFC4675747.1"/>
    <property type="molecule type" value="Genomic_DNA"/>
</dbReference>
<evidence type="ECO:0000256" key="5">
    <source>
        <dbReference type="ARBA" id="ARBA00022691"/>
    </source>
</evidence>
<evidence type="ECO:0000256" key="3">
    <source>
        <dbReference type="ARBA" id="ARBA00022603"/>
    </source>
</evidence>
<dbReference type="Pfam" id="PF06325">
    <property type="entry name" value="PrmA"/>
    <property type="match status" value="1"/>
</dbReference>
<dbReference type="InterPro" id="IPR050078">
    <property type="entry name" value="Ribosomal_L11_MeTrfase_PrmA"/>
</dbReference>
<feature type="binding site" evidence="6">
    <location>
        <position position="173"/>
    </location>
    <ligand>
        <name>S-adenosyl-L-methionine</name>
        <dbReference type="ChEBI" id="CHEBI:59789"/>
    </ligand>
</feature>
<dbReference type="HAMAP" id="MF_00735">
    <property type="entry name" value="Methyltr_PrmA"/>
    <property type="match status" value="1"/>
</dbReference>
<proteinExistence type="inferred from homology"/>
<keyword evidence="7" id="KW-0687">Ribonucleoprotein</keyword>
<keyword evidence="4 6" id="KW-0808">Transferase</keyword>
<comment type="similarity">
    <text evidence="1 6">Belongs to the methyltransferase superfamily. PrmA family.</text>
</comment>
<organism evidence="7 8">
    <name type="scientific">Dysgonomonas termitidis</name>
    <dbReference type="NCBI Taxonomy" id="1516126"/>
    <lineage>
        <taxon>Bacteria</taxon>
        <taxon>Pseudomonadati</taxon>
        <taxon>Bacteroidota</taxon>
        <taxon>Bacteroidia</taxon>
        <taxon>Bacteroidales</taxon>
        <taxon>Dysgonomonadaceae</taxon>
        <taxon>Dysgonomonas</taxon>
    </lineage>
</organism>
<dbReference type="Gene3D" id="3.40.50.150">
    <property type="entry name" value="Vaccinia Virus protein VP39"/>
    <property type="match status" value="1"/>
</dbReference>
<dbReference type="InterPro" id="IPR004498">
    <property type="entry name" value="Ribosomal_PrmA_MeTrfase"/>
</dbReference>
<keyword evidence="5 6" id="KW-0949">S-adenosyl-L-methionine</keyword>
<dbReference type="NCBIfam" id="NF001785">
    <property type="entry name" value="PRK00517.2-2"/>
    <property type="match status" value="1"/>
</dbReference>
<evidence type="ECO:0000313" key="7">
    <source>
        <dbReference type="EMBL" id="MFC4675747.1"/>
    </source>
</evidence>
<feature type="binding site" evidence="6">
    <location>
        <position position="215"/>
    </location>
    <ligand>
        <name>S-adenosyl-L-methionine</name>
        <dbReference type="ChEBI" id="CHEBI:59789"/>
    </ligand>
</feature>
<comment type="subcellular location">
    <subcellularLocation>
        <location evidence="6">Cytoplasm</location>
    </subcellularLocation>
</comment>
<accession>A0ABV9KZR2</accession>
<protein>
    <recommendedName>
        <fullName evidence="6">Ribosomal protein L11 methyltransferase</fullName>
        <shortName evidence="6">L11 Mtase</shortName>
        <ecNumber evidence="6">2.1.1.-</ecNumber>
    </recommendedName>
</protein>
<dbReference type="Proteomes" id="UP001596023">
    <property type="component" value="Unassembled WGS sequence"/>
</dbReference>
<evidence type="ECO:0000256" key="4">
    <source>
        <dbReference type="ARBA" id="ARBA00022679"/>
    </source>
</evidence>
<comment type="function">
    <text evidence="6">Methylates ribosomal protein L11.</text>
</comment>
<reference evidence="8" key="1">
    <citation type="journal article" date="2019" name="Int. J. Syst. Evol. Microbiol.">
        <title>The Global Catalogue of Microorganisms (GCM) 10K type strain sequencing project: providing services to taxonomists for standard genome sequencing and annotation.</title>
        <authorList>
            <consortium name="The Broad Institute Genomics Platform"/>
            <consortium name="The Broad Institute Genome Sequencing Center for Infectious Disease"/>
            <person name="Wu L."/>
            <person name="Ma J."/>
        </authorList>
    </citation>
    <scope>NUCLEOTIDE SEQUENCE [LARGE SCALE GENOMIC DNA]</scope>
    <source>
        <strain evidence="8">CCUG 66188</strain>
    </source>
</reference>
<evidence type="ECO:0000256" key="6">
    <source>
        <dbReference type="HAMAP-Rule" id="MF_00735"/>
    </source>
</evidence>
<dbReference type="PANTHER" id="PTHR43648">
    <property type="entry name" value="ELECTRON TRANSFER FLAVOPROTEIN BETA SUBUNIT LYSINE METHYLTRANSFERASE"/>
    <property type="match status" value="1"/>
</dbReference>
<feature type="binding site" evidence="6">
    <location>
        <position position="130"/>
    </location>
    <ligand>
        <name>S-adenosyl-L-methionine</name>
        <dbReference type="ChEBI" id="CHEBI:59789"/>
    </ligand>
</feature>
<comment type="catalytic activity">
    <reaction evidence="6">
        <text>L-lysyl-[protein] + 3 S-adenosyl-L-methionine = N(6),N(6),N(6)-trimethyl-L-lysyl-[protein] + 3 S-adenosyl-L-homocysteine + 3 H(+)</text>
        <dbReference type="Rhea" id="RHEA:54192"/>
        <dbReference type="Rhea" id="RHEA-COMP:9752"/>
        <dbReference type="Rhea" id="RHEA-COMP:13826"/>
        <dbReference type="ChEBI" id="CHEBI:15378"/>
        <dbReference type="ChEBI" id="CHEBI:29969"/>
        <dbReference type="ChEBI" id="CHEBI:57856"/>
        <dbReference type="ChEBI" id="CHEBI:59789"/>
        <dbReference type="ChEBI" id="CHEBI:61961"/>
    </reaction>
</comment>
<dbReference type="GO" id="GO:0008168">
    <property type="term" value="F:methyltransferase activity"/>
    <property type="evidence" value="ECO:0007669"/>
    <property type="project" value="UniProtKB-KW"/>
</dbReference>
<feature type="binding site" evidence="6">
    <location>
        <position position="151"/>
    </location>
    <ligand>
        <name>S-adenosyl-L-methionine</name>
        <dbReference type="ChEBI" id="CHEBI:59789"/>
    </ligand>
</feature>